<keyword evidence="3" id="KW-1185">Reference proteome</keyword>
<dbReference type="AlphaFoldDB" id="A0A1M6UKY4"/>
<sequence>MRPGDIGWMPRVTEVATDREQYRAKEEPAHRRRRKKKVRKTSHASGTSSVGDTGRHIDLRV</sequence>
<evidence type="ECO:0000313" key="3">
    <source>
        <dbReference type="Proteomes" id="UP000185812"/>
    </source>
</evidence>
<dbReference type="RefSeq" id="WP_072715587.1">
    <property type="nucleotide sequence ID" value="NZ_FRAU01000005.1"/>
</dbReference>
<evidence type="ECO:0000313" key="2">
    <source>
        <dbReference type="EMBL" id="SHK69851.1"/>
    </source>
</evidence>
<feature type="compositionally biased region" description="Basic residues" evidence="1">
    <location>
        <begin position="30"/>
        <end position="42"/>
    </location>
</feature>
<reference evidence="3" key="1">
    <citation type="submission" date="2016-11" db="EMBL/GenBank/DDBJ databases">
        <authorList>
            <person name="Varghese N."/>
            <person name="Submissions S."/>
        </authorList>
    </citation>
    <scope>NUCLEOTIDE SEQUENCE [LARGE SCALE GENOMIC DNA]</scope>
    <source>
        <strain evidence="3">DSM 22212</strain>
    </source>
</reference>
<name>A0A1M6UKY4_9BACT</name>
<organism evidence="2 3">
    <name type="scientific">Rhodothermus profundi</name>
    <dbReference type="NCBI Taxonomy" id="633813"/>
    <lineage>
        <taxon>Bacteria</taxon>
        <taxon>Pseudomonadati</taxon>
        <taxon>Rhodothermota</taxon>
        <taxon>Rhodothermia</taxon>
        <taxon>Rhodothermales</taxon>
        <taxon>Rhodothermaceae</taxon>
        <taxon>Rhodothermus</taxon>
    </lineage>
</organism>
<dbReference type="EMBL" id="FRAU01000005">
    <property type="protein sequence ID" value="SHK69851.1"/>
    <property type="molecule type" value="Genomic_DNA"/>
</dbReference>
<protein>
    <submittedName>
        <fullName evidence="2">Uncharacterized protein</fullName>
    </submittedName>
</protein>
<feature type="region of interest" description="Disordered" evidence="1">
    <location>
        <begin position="17"/>
        <end position="61"/>
    </location>
</feature>
<gene>
    <name evidence="2" type="ORF">SAMN04488087_1755</name>
</gene>
<proteinExistence type="predicted"/>
<dbReference type="Proteomes" id="UP000185812">
    <property type="component" value="Unassembled WGS sequence"/>
</dbReference>
<evidence type="ECO:0000256" key="1">
    <source>
        <dbReference type="SAM" id="MobiDB-lite"/>
    </source>
</evidence>
<feature type="compositionally biased region" description="Basic and acidic residues" evidence="1">
    <location>
        <begin position="17"/>
        <end position="29"/>
    </location>
</feature>
<accession>A0A1M6UKY4</accession>